<dbReference type="PANTHER" id="PTHR43766">
    <property type="entry name" value="TRYPTOPHAN--TRNA LIGASE, MITOCHONDRIAL"/>
    <property type="match status" value="1"/>
</dbReference>
<dbReference type="PRINTS" id="PR01039">
    <property type="entry name" value="TRNASYNTHTRP"/>
</dbReference>
<dbReference type="InterPro" id="IPR014729">
    <property type="entry name" value="Rossmann-like_a/b/a_fold"/>
</dbReference>
<reference evidence="12 13" key="1">
    <citation type="submission" date="2019-04" db="EMBL/GenBank/DDBJ databases">
        <title>Comparative genomics and transcriptomics to analyze fruiting body development in filamentous ascomycetes.</title>
        <authorList>
            <consortium name="DOE Joint Genome Institute"/>
            <person name="Lutkenhaus R."/>
            <person name="Traeger S."/>
            <person name="Breuer J."/>
            <person name="Kuo A."/>
            <person name="Lipzen A."/>
            <person name="Pangilinan J."/>
            <person name="Dilworth D."/>
            <person name="Sandor L."/>
            <person name="Poggeler S."/>
            <person name="Barry K."/>
            <person name="Grigoriev I.V."/>
            <person name="Nowrousian M."/>
        </authorList>
    </citation>
    <scope>NUCLEOTIDE SEQUENCE [LARGE SCALE GENOMIC DNA]</scope>
    <source>
        <strain evidence="12 13">CBS 389.68</strain>
    </source>
</reference>
<dbReference type="AlphaFoldDB" id="A0A4S2N8E5"/>
<dbReference type="InterPro" id="IPR002305">
    <property type="entry name" value="aa-tRNA-synth_Ic"/>
</dbReference>
<dbReference type="Gene3D" id="3.40.50.620">
    <property type="entry name" value="HUPs"/>
    <property type="match status" value="1"/>
</dbReference>
<organism evidence="12 13">
    <name type="scientific">Ascodesmis nigricans</name>
    <dbReference type="NCBI Taxonomy" id="341454"/>
    <lineage>
        <taxon>Eukaryota</taxon>
        <taxon>Fungi</taxon>
        <taxon>Dikarya</taxon>
        <taxon>Ascomycota</taxon>
        <taxon>Pezizomycotina</taxon>
        <taxon>Pezizomycetes</taxon>
        <taxon>Pezizales</taxon>
        <taxon>Ascodesmidaceae</taxon>
        <taxon>Ascodesmis</taxon>
    </lineage>
</organism>
<dbReference type="SUPFAM" id="SSF52374">
    <property type="entry name" value="Nucleotidylyl transferase"/>
    <property type="match status" value="1"/>
</dbReference>
<dbReference type="PROSITE" id="PS00178">
    <property type="entry name" value="AA_TRNA_LIGASE_I"/>
    <property type="match status" value="1"/>
</dbReference>
<dbReference type="InterPro" id="IPR002306">
    <property type="entry name" value="Trp-tRNA-ligase"/>
</dbReference>
<evidence type="ECO:0000256" key="2">
    <source>
        <dbReference type="ARBA" id="ARBA00005594"/>
    </source>
</evidence>
<dbReference type="Proteomes" id="UP000298138">
    <property type="component" value="Unassembled WGS sequence"/>
</dbReference>
<evidence type="ECO:0000256" key="4">
    <source>
        <dbReference type="ARBA" id="ARBA00022598"/>
    </source>
</evidence>
<comment type="subcellular location">
    <subcellularLocation>
        <location evidence="1">Mitochondrion matrix</location>
    </subcellularLocation>
</comment>
<keyword evidence="4 11" id="KW-0436">Ligase</keyword>
<dbReference type="InterPro" id="IPR050203">
    <property type="entry name" value="Trp-tRNA_synthetase"/>
</dbReference>
<comment type="similarity">
    <text evidence="2 11">Belongs to the class-I aminoacyl-tRNA synthetase family.</text>
</comment>
<evidence type="ECO:0000256" key="8">
    <source>
        <dbReference type="ARBA" id="ARBA00023146"/>
    </source>
</evidence>
<keyword evidence="13" id="KW-1185">Reference proteome</keyword>
<dbReference type="InParanoid" id="A0A4S2N8E5"/>
<keyword evidence="5 11" id="KW-0547">Nucleotide-binding</keyword>
<dbReference type="Gene3D" id="1.10.240.10">
    <property type="entry name" value="Tyrosyl-Transfer RNA Synthetase"/>
    <property type="match status" value="1"/>
</dbReference>
<evidence type="ECO:0000256" key="11">
    <source>
        <dbReference type="RuleBase" id="RU363036"/>
    </source>
</evidence>
<evidence type="ECO:0000256" key="9">
    <source>
        <dbReference type="ARBA" id="ARBA00030268"/>
    </source>
</evidence>
<evidence type="ECO:0000256" key="6">
    <source>
        <dbReference type="ARBA" id="ARBA00022840"/>
    </source>
</evidence>
<gene>
    <name evidence="12" type="ORF">EX30DRAFT_357375</name>
</gene>
<keyword evidence="8 11" id="KW-0030">Aminoacyl-tRNA synthetase</keyword>
<dbReference type="InterPro" id="IPR001412">
    <property type="entry name" value="aa-tRNA-synth_I_CS"/>
</dbReference>
<dbReference type="NCBIfam" id="TIGR00233">
    <property type="entry name" value="trpS"/>
    <property type="match status" value="1"/>
</dbReference>
<dbReference type="GO" id="GO:0005759">
    <property type="term" value="C:mitochondrial matrix"/>
    <property type="evidence" value="ECO:0007669"/>
    <property type="project" value="UniProtKB-SubCell"/>
</dbReference>
<name>A0A4S2N8E5_9PEZI</name>
<evidence type="ECO:0000256" key="10">
    <source>
        <dbReference type="ARBA" id="ARBA00069760"/>
    </source>
</evidence>
<evidence type="ECO:0000256" key="1">
    <source>
        <dbReference type="ARBA" id="ARBA00004305"/>
    </source>
</evidence>
<dbReference type="GO" id="GO:0004830">
    <property type="term" value="F:tryptophan-tRNA ligase activity"/>
    <property type="evidence" value="ECO:0007669"/>
    <property type="project" value="UniProtKB-EC"/>
</dbReference>
<evidence type="ECO:0000256" key="7">
    <source>
        <dbReference type="ARBA" id="ARBA00022917"/>
    </source>
</evidence>
<evidence type="ECO:0000313" key="13">
    <source>
        <dbReference type="Proteomes" id="UP000298138"/>
    </source>
</evidence>
<evidence type="ECO:0000256" key="3">
    <source>
        <dbReference type="ARBA" id="ARBA00013161"/>
    </source>
</evidence>
<keyword evidence="6 11" id="KW-0067">ATP-binding</keyword>
<dbReference type="EC" id="6.1.1.2" evidence="3"/>
<dbReference type="GO" id="GO:0005524">
    <property type="term" value="F:ATP binding"/>
    <property type="evidence" value="ECO:0007669"/>
    <property type="project" value="UniProtKB-KW"/>
</dbReference>
<dbReference type="OrthoDB" id="15808at2759"/>
<dbReference type="STRING" id="341454.A0A4S2N8E5"/>
<proteinExistence type="inferred from homology"/>
<dbReference type="Pfam" id="PF00579">
    <property type="entry name" value="tRNA-synt_1b"/>
    <property type="match status" value="1"/>
</dbReference>
<dbReference type="EMBL" id="ML220112">
    <property type="protein sequence ID" value="TGZ85658.1"/>
    <property type="molecule type" value="Genomic_DNA"/>
</dbReference>
<sequence>MHRSPLPRLLSHRLFHLSPSRNVSTSTPPSVIFSGIQPTGIPHLGNYYGALRAWVDLQTTTPTSTSLIFSVVDLHAITIPQPPGALQIARTEMLKALLALGLCPDRCTIFEQGAVSAHSELMWILSTITRVGWLERMTQWKAKTGQEGGKGVVPLGAGDKKGGEERERAGLLCYPVLQAADILVHRATEVPVGEDQSQHLEFTRQCARAFNAQYGKEVFVEPQTILSPAKRVMSLRQPGKKMSKSDPDPRSRILLTDTPDVIAKRIRKSVTDSTTGITYDPELRPGLANLIEIYCHATRRSDYETTAEEFDKKGMTMSDVKQSVTEAVVEDLRPFRERWSDLEKAGETWLAEVRKKGNDKARESAERTLRDVKDVVGLA</sequence>
<dbReference type="FunFam" id="1.10.240.10:FF:000002">
    <property type="entry name" value="Tryptophan--tRNA ligase"/>
    <property type="match status" value="1"/>
</dbReference>
<evidence type="ECO:0000256" key="5">
    <source>
        <dbReference type="ARBA" id="ARBA00022741"/>
    </source>
</evidence>
<dbReference type="GO" id="GO:0070183">
    <property type="term" value="P:mitochondrial tryptophanyl-tRNA aminoacylation"/>
    <property type="evidence" value="ECO:0007669"/>
    <property type="project" value="TreeGrafter"/>
</dbReference>
<dbReference type="CDD" id="cd00806">
    <property type="entry name" value="TrpRS_core"/>
    <property type="match status" value="1"/>
</dbReference>
<dbReference type="PANTHER" id="PTHR43766:SF1">
    <property type="entry name" value="TRYPTOPHAN--TRNA LIGASE, MITOCHONDRIAL"/>
    <property type="match status" value="1"/>
</dbReference>
<keyword evidence="7 11" id="KW-0648">Protein biosynthesis</keyword>
<evidence type="ECO:0000313" key="12">
    <source>
        <dbReference type="EMBL" id="TGZ85658.1"/>
    </source>
</evidence>
<dbReference type="FunFam" id="3.40.50.620:FF:000082">
    <property type="entry name" value="MSW1p Mitochondrial tryptophanyl-tRNA synthetase"/>
    <property type="match status" value="1"/>
</dbReference>
<accession>A0A4S2N8E5</accession>
<dbReference type="FunCoup" id="A0A4S2N8E5">
    <property type="interactions" value="403"/>
</dbReference>
<protein>
    <recommendedName>
        <fullName evidence="10">Tryptophan--tRNA ligase, mitochondrial</fullName>
        <ecNumber evidence="3">6.1.1.2</ecNumber>
    </recommendedName>
    <alternativeName>
        <fullName evidence="9">Tryptophanyl-tRNA synthetase</fullName>
    </alternativeName>
</protein>